<comment type="caution">
    <text evidence="2">The sequence shown here is derived from an EMBL/GenBank/DDBJ whole genome shotgun (WGS) entry which is preliminary data.</text>
</comment>
<evidence type="ECO:0000259" key="1">
    <source>
        <dbReference type="SMART" id="SM00849"/>
    </source>
</evidence>
<keyword evidence="2" id="KW-0378">Hydrolase</keyword>
<dbReference type="SMART" id="SM00849">
    <property type="entry name" value="Lactamase_B"/>
    <property type="match status" value="1"/>
</dbReference>
<dbReference type="Gene3D" id="3.60.15.10">
    <property type="entry name" value="Ribonuclease Z/Hydroxyacylglutathione hydrolase-like"/>
    <property type="match status" value="1"/>
</dbReference>
<evidence type="ECO:0000313" key="2">
    <source>
        <dbReference type="EMBL" id="KUG04182.1"/>
    </source>
</evidence>
<feature type="domain" description="Metallo-beta-lactamase" evidence="1">
    <location>
        <begin position="11"/>
        <end position="207"/>
    </location>
</feature>
<name>A0A0W8E721_9ZZZZ</name>
<accession>A0A0W8E721</accession>
<sequence>MDDLLCLRLGITNCYLIKGYRGYIMIDAGSLRKEKLFLALLAKQHISPQDIDLIIITHAHFDHIGSLAGIKRMCSCPVLAHPVEARIMREGEIVIPPGTNMLGSAVSFLGKRVRPLLAFEPVESEITIDCQYDLGEFGIKGKILPTPGHTIGSLSVLLTNGNALVGDLAANLTGLSVYPPFAEMPAEIYSSWGSILRHGGVNIFPAHGRPFSIERCLAPNLISGTIS</sequence>
<protein>
    <submittedName>
        <fullName evidence="2">Metallo-beta-lactamase superfamily hydrolase</fullName>
    </submittedName>
</protein>
<dbReference type="InterPro" id="IPR001279">
    <property type="entry name" value="Metallo-B-lactamas"/>
</dbReference>
<dbReference type="PANTHER" id="PTHR42951">
    <property type="entry name" value="METALLO-BETA-LACTAMASE DOMAIN-CONTAINING"/>
    <property type="match status" value="1"/>
</dbReference>
<organism evidence="2">
    <name type="scientific">hydrocarbon metagenome</name>
    <dbReference type="NCBI Taxonomy" id="938273"/>
    <lineage>
        <taxon>unclassified sequences</taxon>
        <taxon>metagenomes</taxon>
        <taxon>ecological metagenomes</taxon>
    </lineage>
</organism>
<dbReference type="AlphaFoldDB" id="A0A0W8E721"/>
<dbReference type="Pfam" id="PF00753">
    <property type="entry name" value="Lactamase_B"/>
    <property type="match status" value="1"/>
</dbReference>
<dbReference type="GO" id="GO:0016787">
    <property type="term" value="F:hydrolase activity"/>
    <property type="evidence" value="ECO:0007669"/>
    <property type="project" value="UniProtKB-KW"/>
</dbReference>
<dbReference type="EMBL" id="LNQE01001856">
    <property type="protein sequence ID" value="KUG04182.1"/>
    <property type="molecule type" value="Genomic_DNA"/>
</dbReference>
<dbReference type="InterPro" id="IPR036866">
    <property type="entry name" value="RibonucZ/Hydroxyglut_hydro"/>
</dbReference>
<gene>
    <name evidence="2" type="ORF">ASZ90_018402</name>
</gene>
<reference evidence="2" key="1">
    <citation type="journal article" date="2015" name="Proc. Natl. Acad. Sci. U.S.A.">
        <title>Networks of energetic and metabolic interactions define dynamics in microbial communities.</title>
        <authorList>
            <person name="Embree M."/>
            <person name="Liu J.K."/>
            <person name="Al-Bassam M.M."/>
            <person name="Zengler K."/>
        </authorList>
    </citation>
    <scope>NUCLEOTIDE SEQUENCE</scope>
</reference>
<proteinExistence type="predicted"/>
<dbReference type="SUPFAM" id="SSF56281">
    <property type="entry name" value="Metallo-hydrolase/oxidoreductase"/>
    <property type="match status" value="1"/>
</dbReference>
<dbReference type="PANTHER" id="PTHR42951:SF17">
    <property type="entry name" value="METALLO-BETA-LACTAMASE DOMAIN-CONTAINING PROTEIN"/>
    <property type="match status" value="1"/>
</dbReference>
<dbReference type="InterPro" id="IPR050855">
    <property type="entry name" value="NDM-1-like"/>
</dbReference>